<name>A0A4R6E6X3_9RHOO</name>
<dbReference type="SUPFAM" id="SSF63411">
    <property type="entry name" value="LuxS/MPP-like metallohydrolase"/>
    <property type="match status" value="2"/>
</dbReference>
<accession>A0A4R6E6X3</accession>
<gene>
    <name evidence="4" type="ORF">C7389_10450</name>
</gene>
<evidence type="ECO:0000259" key="3">
    <source>
        <dbReference type="Pfam" id="PF05193"/>
    </source>
</evidence>
<dbReference type="GO" id="GO:0008233">
    <property type="term" value="F:peptidase activity"/>
    <property type="evidence" value="ECO:0007669"/>
    <property type="project" value="UniProtKB-KW"/>
</dbReference>
<keyword evidence="2" id="KW-0732">Signal</keyword>
<dbReference type="Pfam" id="PF05193">
    <property type="entry name" value="Peptidase_M16_C"/>
    <property type="match status" value="1"/>
</dbReference>
<dbReference type="InterPro" id="IPR007863">
    <property type="entry name" value="Peptidase_M16_C"/>
</dbReference>
<comment type="caution">
    <text evidence="4">The sequence shown here is derived from an EMBL/GenBank/DDBJ whole genome shotgun (WGS) entry which is preliminary data.</text>
</comment>
<evidence type="ECO:0000256" key="1">
    <source>
        <dbReference type="SAM" id="MobiDB-lite"/>
    </source>
</evidence>
<organism evidence="4 5">
    <name type="scientific">Azoarcus indigens</name>
    <dbReference type="NCBI Taxonomy" id="29545"/>
    <lineage>
        <taxon>Bacteria</taxon>
        <taxon>Pseudomonadati</taxon>
        <taxon>Pseudomonadota</taxon>
        <taxon>Betaproteobacteria</taxon>
        <taxon>Rhodocyclales</taxon>
        <taxon>Zoogloeaceae</taxon>
        <taxon>Azoarcus</taxon>
    </lineage>
</organism>
<sequence length="466" mass="49116">MKKTLVSRLHAGRALAGALFAIATLAASLPATASPTIQHWTAPTGARVYFVESHALPLVDIQIDFAGGSAADPAGKAGTASLTRGLLDAGAGELDEQAISDRSADLGIAIGGGVEADRSSLSLRTLSSARERDAGVALAAELLAHPRFPADVLERERARGIAGLKEALTRPGPIAAKQFAQSIYGSHPYGLSTSLESLAAIGREDLVAYHGRHYVARNASIAIVGDVDRQTAERIAVDLTAALPAGEPAPPMAQPHQPEAAVLRIPNPSAQAHVLIGQPVLSREDPDYYPLLVGNYVLGGGGFVSRLTKEVREKRGYAYSVSSHFMPQQVAGPFQIALQTRGSQVDDALQVVDRTLADFIADGPTAAELRAAKDNIINGFGLRLDSNRKILGYVAVIGFYRLPLDWLDSYPRKVAEVSAEQIRDAYRRRLEPAHRVAVIVGGDGDRKAEPAAAEAAPSPADAGGPR</sequence>
<feature type="compositionally biased region" description="Low complexity" evidence="1">
    <location>
        <begin position="450"/>
        <end position="466"/>
    </location>
</feature>
<dbReference type="GO" id="GO:0006508">
    <property type="term" value="P:proteolysis"/>
    <property type="evidence" value="ECO:0007669"/>
    <property type="project" value="UniProtKB-KW"/>
</dbReference>
<protein>
    <submittedName>
        <fullName evidence="4">Zinc protease</fullName>
    </submittedName>
</protein>
<dbReference type="GO" id="GO:0046872">
    <property type="term" value="F:metal ion binding"/>
    <property type="evidence" value="ECO:0007669"/>
    <property type="project" value="InterPro"/>
</dbReference>
<dbReference type="RefSeq" id="WP_133589429.1">
    <property type="nucleotide sequence ID" value="NZ_SNVV01000004.1"/>
</dbReference>
<dbReference type="InterPro" id="IPR050361">
    <property type="entry name" value="MPP/UQCRC_Complex"/>
</dbReference>
<feature type="chain" id="PRO_5020579068" evidence="2">
    <location>
        <begin position="34"/>
        <end position="466"/>
    </location>
</feature>
<dbReference type="OrthoDB" id="9811314at2"/>
<evidence type="ECO:0000313" key="5">
    <source>
        <dbReference type="Proteomes" id="UP000295129"/>
    </source>
</evidence>
<dbReference type="AlphaFoldDB" id="A0A4R6E6X3"/>
<dbReference type="PANTHER" id="PTHR11851:SF224">
    <property type="entry name" value="PROCESSING PROTEASE"/>
    <property type="match status" value="1"/>
</dbReference>
<keyword evidence="5" id="KW-1185">Reference proteome</keyword>
<dbReference type="EMBL" id="SNVV01000004">
    <property type="protein sequence ID" value="TDN53697.1"/>
    <property type="molecule type" value="Genomic_DNA"/>
</dbReference>
<reference evidence="4 5" key="1">
    <citation type="submission" date="2019-03" db="EMBL/GenBank/DDBJ databases">
        <title>Genomic Encyclopedia of Type Strains, Phase IV (KMG-IV): sequencing the most valuable type-strain genomes for metagenomic binning, comparative biology and taxonomic classification.</title>
        <authorList>
            <person name="Goeker M."/>
        </authorList>
    </citation>
    <scope>NUCLEOTIDE SEQUENCE [LARGE SCALE GENOMIC DNA]</scope>
    <source>
        <strain evidence="4 5">DSM 12121</strain>
    </source>
</reference>
<feature type="signal peptide" evidence="2">
    <location>
        <begin position="1"/>
        <end position="33"/>
    </location>
</feature>
<evidence type="ECO:0000256" key="2">
    <source>
        <dbReference type="SAM" id="SignalP"/>
    </source>
</evidence>
<dbReference type="Proteomes" id="UP000295129">
    <property type="component" value="Unassembled WGS sequence"/>
</dbReference>
<proteinExistence type="predicted"/>
<keyword evidence="4" id="KW-0378">Hydrolase</keyword>
<keyword evidence="4" id="KW-0645">Protease</keyword>
<feature type="region of interest" description="Disordered" evidence="1">
    <location>
        <begin position="441"/>
        <end position="466"/>
    </location>
</feature>
<dbReference type="PANTHER" id="PTHR11851">
    <property type="entry name" value="METALLOPROTEASE"/>
    <property type="match status" value="1"/>
</dbReference>
<dbReference type="Gene3D" id="3.30.830.10">
    <property type="entry name" value="Metalloenzyme, LuxS/M16 peptidase-like"/>
    <property type="match status" value="2"/>
</dbReference>
<dbReference type="InterPro" id="IPR011249">
    <property type="entry name" value="Metalloenz_LuxS/M16"/>
</dbReference>
<feature type="domain" description="Peptidase M16 C-terminal" evidence="3">
    <location>
        <begin position="201"/>
        <end position="375"/>
    </location>
</feature>
<evidence type="ECO:0000313" key="4">
    <source>
        <dbReference type="EMBL" id="TDN53697.1"/>
    </source>
</evidence>